<dbReference type="InterPro" id="IPR008271">
    <property type="entry name" value="Ser/Thr_kinase_AS"/>
</dbReference>
<feature type="region of interest" description="Disordered" evidence="6">
    <location>
        <begin position="1"/>
        <end position="39"/>
    </location>
</feature>
<dbReference type="KEGG" id="ccos:Pan44_19800"/>
<dbReference type="PANTHER" id="PTHR43289:SF6">
    <property type="entry name" value="SERINE_THREONINE-PROTEIN KINASE NEKL-3"/>
    <property type="match status" value="1"/>
</dbReference>
<organism evidence="8 9">
    <name type="scientific">Caulifigura coniformis</name>
    <dbReference type="NCBI Taxonomy" id="2527983"/>
    <lineage>
        <taxon>Bacteria</taxon>
        <taxon>Pseudomonadati</taxon>
        <taxon>Planctomycetota</taxon>
        <taxon>Planctomycetia</taxon>
        <taxon>Planctomycetales</taxon>
        <taxon>Planctomycetaceae</taxon>
        <taxon>Caulifigura</taxon>
    </lineage>
</organism>
<dbReference type="SMART" id="SM00220">
    <property type="entry name" value="S_TKc"/>
    <property type="match status" value="1"/>
</dbReference>
<accession>A0A517SCV4</accession>
<dbReference type="OrthoDB" id="6111975at2"/>
<dbReference type="PROSITE" id="PS50011">
    <property type="entry name" value="PROTEIN_KINASE_DOM"/>
    <property type="match status" value="1"/>
</dbReference>
<proteinExistence type="predicted"/>
<evidence type="ECO:0000256" key="3">
    <source>
        <dbReference type="ARBA" id="ARBA00022777"/>
    </source>
</evidence>
<feature type="compositionally biased region" description="Basic and acidic residues" evidence="6">
    <location>
        <begin position="1"/>
        <end position="10"/>
    </location>
</feature>
<sequence length="918" mass="98855">MSVLRNKPESETSGTAYTFLKPMPSLRPAQAEPAAPPTNRPDVGAMLFPARDAVRVPVAGVALGPYVIEEEIGRGGMGAVFRALDSRLDRIVALKVLGPDLSRDRSSFTRFQNEARAAARLDHESIARVHDVGHDHGLYYIAFEFVPGRNLREALADHGGSLSPDEAVGYTLQIADALRHTAAVDVVHRDIKPSNIILSPTGRAKLVDWGLARQNSVEVSQDLTQTGTTLGTFDYISPEQAVDPRSVDVRSDIYSLGCTLFHMLTGEPPYPRGSMFQKVVNHHRSEPPDASSRNSAVPPELSDVVRRMMAADPAARYATPDELVADLLSVTTEIGLRPTSPVSGVWSTSYGAPPRERIRAGWGWMGAFVALMVLVWSVDRSSRTTPPERLDPPAPAIVDSVPSETPLVAPAEPDPATTNRRPSGGIVRGVAEAPREFAIPRNAPAISAAPGGIDFSTLNPSDLVDSVKSFLQPGQPSTDTEPRRIEAPSQNFVLQSVNDRSTQRFSSLEAAILAAADDDVIELDFDGPSGEVVRPIRIGRRLTIRAAPRRRPQLDIGLTKDEAFWSSVPAPKIFTVAGGSLFMADVDLVLAVPGRTPARWSVFSLALGGRVSLRGVSVTIQNGNRQPVAVFDAVTRSAPAIGRAMTDVMADRPLEITVESSVVRGAADLIWQDSTDVVDVRIAQSALALNGALFRQSSGSSPSAMATSRGPNELLLEHVTAVLERSLALIELGDRETARPLQIDCRSSIVKITDASQPLISISGQGDVNDYIDSLSWNGRYNWFDVAGPAVDIATPGVAGPSLTTWKFDEWFSRWMARGASQVEQRTTGELFANGAAWEQPEFTRAEMADFTLDPSGQNSALKGAEDGGAAGIDLEQRTLPQSLPELPRSDSAARPTPRSRFAAELVPVRPAVDESRR</sequence>
<protein>
    <submittedName>
        <fullName evidence="8">Serine/threonine-protein kinase PknB</fullName>
        <ecNumber evidence="8">2.7.11.1</ecNumber>
    </submittedName>
</protein>
<dbReference type="InterPro" id="IPR017441">
    <property type="entry name" value="Protein_kinase_ATP_BS"/>
</dbReference>
<dbReference type="CDD" id="cd14014">
    <property type="entry name" value="STKc_PknB_like"/>
    <property type="match status" value="1"/>
</dbReference>
<feature type="domain" description="Protein kinase" evidence="7">
    <location>
        <begin position="66"/>
        <end position="328"/>
    </location>
</feature>
<evidence type="ECO:0000256" key="5">
    <source>
        <dbReference type="PROSITE-ProRule" id="PRU10141"/>
    </source>
</evidence>
<name>A0A517SCV4_9PLAN</name>
<keyword evidence="3 8" id="KW-0418">Kinase</keyword>
<dbReference type="Gene3D" id="3.30.200.20">
    <property type="entry name" value="Phosphorylase Kinase, domain 1"/>
    <property type="match status" value="1"/>
</dbReference>
<feature type="compositionally biased region" description="Basic and acidic residues" evidence="6">
    <location>
        <begin position="382"/>
        <end position="391"/>
    </location>
</feature>
<evidence type="ECO:0000313" key="9">
    <source>
        <dbReference type="Proteomes" id="UP000315700"/>
    </source>
</evidence>
<dbReference type="RefSeq" id="WP_145029587.1">
    <property type="nucleotide sequence ID" value="NZ_CP036271.1"/>
</dbReference>
<evidence type="ECO:0000256" key="2">
    <source>
        <dbReference type="ARBA" id="ARBA00022741"/>
    </source>
</evidence>
<dbReference type="PANTHER" id="PTHR43289">
    <property type="entry name" value="MITOGEN-ACTIVATED PROTEIN KINASE KINASE KINASE 20-RELATED"/>
    <property type="match status" value="1"/>
</dbReference>
<reference evidence="8 9" key="1">
    <citation type="submission" date="2019-02" db="EMBL/GenBank/DDBJ databases">
        <title>Deep-cultivation of Planctomycetes and their phenomic and genomic characterization uncovers novel biology.</title>
        <authorList>
            <person name="Wiegand S."/>
            <person name="Jogler M."/>
            <person name="Boedeker C."/>
            <person name="Pinto D."/>
            <person name="Vollmers J."/>
            <person name="Rivas-Marin E."/>
            <person name="Kohn T."/>
            <person name="Peeters S.H."/>
            <person name="Heuer A."/>
            <person name="Rast P."/>
            <person name="Oberbeckmann S."/>
            <person name="Bunk B."/>
            <person name="Jeske O."/>
            <person name="Meyerdierks A."/>
            <person name="Storesund J.E."/>
            <person name="Kallscheuer N."/>
            <person name="Luecker S."/>
            <person name="Lage O.M."/>
            <person name="Pohl T."/>
            <person name="Merkel B.J."/>
            <person name="Hornburger P."/>
            <person name="Mueller R.-W."/>
            <person name="Bruemmer F."/>
            <person name="Labrenz M."/>
            <person name="Spormann A.M."/>
            <person name="Op den Camp H."/>
            <person name="Overmann J."/>
            <person name="Amann R."/>
            <person name="Jetten M.S.M."/>
            <person name="Mascher T."/>
            <person name="Medema M.H."/>
            <person name="Devos D.P."/>
            <person name="Kaster A.-K."/>
            <person name="Ovreas L."/>
            <person name="Rohde M."/>
            <person name="Galperin M.Y."/>
            <person name="Jogler C."/>
        </authorList>
    </citation>
    <scope>NUCLEOTIDE SEQUENCE [LARGE SCALE GENOMIC DNA]</scope>
    <source>
        <strain evidence="8 9">Pan44</strain>
    </source>
</reference>
<keyword evidence="1 8" id="KW-0808">Transferase</keyword>
<evidence type="ECO:0000256" key="1">
    <source>
        <dbReference type="ARBA" id="ARBA00022679"/>
    </source>
</evidence>
<dbReference type="GO" id="GO:0004674">
    <property type="term" value="F:protein serine/threonine kinase activity"/>
    <property type="evidence" value="ECO:0007669"/>
    <property type="project" value="UniProtKB-EC"/>
</dbReference>
<evidence type="ECO:0000259" key="7">
    <source>
        <dbReference type="PROSITE" id="PS50011"/>
    </source>
</evidence>
<dbReference type="Pfam" id="PF00069">
    <property type="entry name" value="Pkinase"/>
    <property type="match status" value="1"/>
</dbReference>
<keyword evidence="2 5" id="KW-0547">Nucleotide-binding</keyword>
<gene>
    <name evidence="8" type="primary">pknB_7</name>
    <name evidence="8" type="ORF">Pan44_19800</name>
</gene>
<dbReference type="Proteomes" id="UP000315700">
    <property type="component" value="Chromosome"/>
</dbReference>
<keyword evidence="4 5" id="KW-0067">ATP-binding</keyword>
<dbReference type="Gene3D" id="1.10.510.10">
    <property type="entry name" value="Transferase(Phosphotransferase) domain 1"/>
    <property type="match status" value="1"/>
</dbReference>
<dbReference type="PROSITE" id="PS00108">
    <property type="entry name" value="PROTEIN_KINASE_ST"/>
    <property type="match status" value="1"/>
</dbReference>
<dbReference type="PROSITE" id="PS00107">
    <property type="entry name" value="PROTEIN_KINASE_ATP"/>
    <property type="match status" value="1"/>
</dbReference>
<dbReference type="InterPro" id="IPR011009">
    <property type="entry name" value="Kinase-like_dom_sf"/>
</dbReference>
<dbReference type="InParanoid" id="A0A517SCV4"/>
<feature type="region of interest" description="Disordered" evidence="6">
    <location>
        <begin position="382"/>
        <end position="426"/>
    </location>
</feature>
<dbReference type="SUPFAM" id="SSF56112">
    <property type="entry name" value="Protein kinase-like (PK-like)"/>
    <property type="match status" value="1"/>
</dbReference>
<dbReference type="InterPro" id="IPR000719">
    <property type="entry name" value="Prot_kinase_dom"/>
</dbReference>
<evidence type="ECO:0000313" key="8">
    <source>
        <dbReference type="EMBL" id="QDT53953.1"/>
    </source>
</evidence>
<keyword evidence="9" id="KW-1185">Reference proteome</keyword>
<dbReference type="EC" id="2.7.11.1" evidence="8"/>
<dbReference type="AlphaFoldDB" id="A0A517SCV4"/>
<dbReference type="GO" id="GO:0005524">
    <property type="term" value="F:ATP binding"/>
    <property type="evidence" value="ECO:0007669"/>
    <property type="project" value="UniProtKB-UniRule"/>
</dbReference>
<dbReference type="EMBL" id="CP036271">
    <property type="protein sequence ID" value="QDT53953.1"/>
    <property type="molecule type" value="Genomic_DNA"/>
</dbReference>
<feature type="binding site" evidence="5">
    <location>
        <position position="95"/>
    </location>
    <ligand>
        <name>ATP</name>
        <dbReference type="ChEBI" id="CHEBI:30616"/>
    </ligand>
</feature>
<evidence type="ECO:0000256" key="6">
    <source>
        <dbReference type="SAM" id="MobiDB-lite"/>
    </source>
</evidence>
<evidence type="ECO:0000256" key="4">
    <source>
        <dbReference type="ARBA" id="ARBA00022840"/>
    </source>
</evidence>
<feature type="region of interest" description="Disordered" evidence="6">
    <location>
        <begin position="854"/>
        <end position="918"/>
    </location>
</feature>